<evidence type="ECO:0000313" key="5">
    <source>
        <dbReference type="EMBL" id="CAB4762051.1"/>
    </source>
</evidence>
<protein>
    <submittedName>
        <fullName evidence="4">Unannotated protein</fullName>
    </submittedName>
</protein>
<dbReference type="CDD" id="cd22533">
    <property type="entry name" value="KH-II_YlqC-like"/>
    <property type="match status" value="1"/>
</dbReference>
<dbReference type="Pfam" id="PF13083">
    <property type="entry name" value="KH_KhpA-B"/>
    <property type="match status" value="1"/>
</dbReference>
<evidence type="ECO:0000256" key="3">
    <source>
        <dbReference type="SAM" id="MobiDB-lite"/>
    </source>
</evidence>
<dbReference type="HAMAP" id="MF_00088">
    <property type="entry name" value="KhpA"/>
    <property type="match status" value="1"/>
</dbReference>
<name>A0A6J6B2K2_9ZZZZ</name>
<evidence type="ECO:0000313" key="6">
    <source>
        <dbReference type="EMBL" id="CAB4922566.1"/>
    </source>
</evidence>
<dbReference type="InterPro" id="IPR020627">
    <property type="entry name" value="KhpA"/>
</dbReference>
<evidence type="ECO:0000256" key="1">
    <source>
        <dbReference type="ARBA" id="ARBA00022490"/>
    </source>
</evidence>
<dbReference type="InterPro" id="IPR009019">
    <property type="entry name" value="KH_sf_prok-type"/>
</dbReference>
<organism evidence="4">
    <name type="scientific">freshwater metagenome</name>
    <dbReference type="NCBI Taxonomy" id="449393"/>
    <lineage>
        <taxon>unclassified sequences</taxon>
        <taxon>metagenomes</taxon>
        <taxon>ecological metagenomes</taxon>
    </lineage>
</organism>
<keyword evidence="1" id="KW-0963">Cytoplasm</keyword>
<reference evidence="4" key="1">
    <citation type="submission" date="2020-05" db="EMBL/GenBank/DDBJ databases">
        <authorList>
            <person name="Chiriac C."/>
            <person name="Salcher M."/>
            <person name="Ghai R."/>
            <person name="Kavagutti S V."/>
        </authorList>
    </citation>
    <scope>NUCLEOTIDE SEQUENCE</scope>
</reference>
<keyword evidence="2" id="KW-0694">RNA-binding</keyword>
<dbReference type="AlphaFoldDB" id="A0A6J6B2K2"/>
<dbReference type="EMBL" id="CAEZYU010000168">
    <property type="protein sequence ID" value="CAB4762051.1"/>
    <property type="molecule type" value="Genomic_DNA"/>
</dbReference>
<accession>A0A6J6B2K2</accession>
<gene>
    <name evidence="4" type="ORF">UFOPK1358_00543</name>
    <name evidence="5" type="ORF">UFOPK2766_02271</name>
    <name evidence="6" type="ORF">UFOPK3519_02011</name>
</gene>
<feature type="region of interest" description="Disordered" evidence="3">
    <location>
        <begin position="1"/>
        <end position="26"/>
    </location>
</feature>
<dbReference type="SUPFAM" id="SSF54814">
    <property type="entry name" value="Prokaryotic type KH domain (KH-domain type II)"/>
    <property type="match status" value="1"/>
</dbReference>
<dbReference type="EMBL" id="CAEZSF010000035">
    <property type="protein sequence ID" value="CAB4533201.1"/>
    <property type="molecule type" value="Genomic_DNA"/>
</dbReference>
<evidence type="ECO:0000313" key="4">
    <source>
        <dbReference type="EMBL" id="CAB4533201.1"/>
    </source>
</evidence>
<feature type="compositionally biased region" description="Acidic residues" evidence="3">
    <location>
        <begin position="1"/>
        <end position="13"/>
    </location>
</feature>
<dbReference type="EMBL" id="CAFBMG010000262">
    <property type="protein sequence ID" value="CAB4922566.1"/>
    <property type="molecule type" value="Genomic_DNA"/>
</dbReference>
<proteinExistence type="inferred from homology"/>
<evidence type="ECO:0000256" key="2">
    <source>
        <dbReference type="ARBA" id="ARBA00022884"/>
    </source>
</evidence>
<dbReference type="PANTHER" id="PTHR34654">
    <property type="entry name" value="UPF0109 PROTEIN SCO5592"/>
    <property type="match status" value="1"/>
</dbReference>
<dbReference type="Gene3D" id="3.30.300.20">
    <property type="match status" value="1"/>
</dbReference>
<dbReference type="PANTHER" id="PTHR34654:SF1">
    <property type="entry name" value="RNA-BINDING PROTEIN KHPA"/>
    <property type="match status" value="1"/>
</dbReference>
<sequence>MSEEDLASEDSADQQEPAGSSARPVQATAVLEHIARSLVETPDSVRVEVVDGPSHPRLNLYVAQGDMGRIIGKRGRMASAIRIVTRAAAARDGVEIDVEFVD</sequence>
<dbReference type="InterPro" id="IPR015946">
    <property type="entry name" value="KH_dom-like_a/b"/>
</dbReference>
<dbReference type="GO" id="GO:0003723">
    <property type="term" value="F:RNA binding"/>
    <property type="evidence" value="ECO:0007669"/>
    <property type="project" value="UniProtKB-KW"/>
</dbReference>